<dbReference type="PANTHER" id="PTHR19964:SF11">
    <property type="entry name" value="INAD-LIKE PROTEIN"/>
    <property type="match status" value="1"/>
</dbReference>
<dbReference type="InterPro" id="IPR001478">
    <property type="entry name" value="PDZ"/>
</dbReference>
<dbReference type="KEGG" id="tng:GSTEN00010042G001"/>
<dbReference type="InterPro" id="IPR036034">
    <property type="entry name" value="PDZ_sf"/>
</dbReference>
<dbReference type="CDD" id="cd06675">
    <property type="entry name" value="PDZ12_MUPP1-like"/>
    <property type="match status" value="1"/>
</dbReference>
<dbReference type="PROSITE" id="PS50106">
    <property type="entry name" value="PDZ"/>
    <property type="match status" value="4"/>
</dbReference>
<name>Q4SZ32_TETNG</name>
<feature type="domain" description="PDZ" evidence="1">
    <location>
        <begin position="15"/>
        <end position="98"/>
    </location>
</feature>
<comment type="caution">
    <text evidence="2">The sequence shown here is derived from an EMBL/GenBank/DDBJ whole genome shotgun (WGS) entry which is preliminary data.</text>
</comment>
<evidence type="ECO:0000313" key="2">
    <source>
        <dbReference type="EMBL" id="CAF94100.1"/>
    </source>
</evidence>
<feature type="domain" description="PDZ" evidence="1">
    <location>
        <begin position="336"/>
        <end position="428"/>
    </location>
</feature>
<dbReference type="CDD" id="cd06676">
    <property type="entry name" value="PDZ13_MUPP1-like"/>
    <property type="match status" value="1"/>
</dbReference>
<dbReference type="OrthoDB" id="6022711at2759"/>
<dbReference type="CDD" id="cd06674">
    <property type="entry name" value="PDZ11_MUPP1-PDZ9_PATJ-like"/>
    <property type="match status" value="1"/>
</dbReference>
<feature type="non-terminal residue" evidence="2">
    <location>
        <position position="1"/>
    </location>
</feature>
<dbReference type="Pfam" id="PF00595">
    <property type="entry name" value="PDZ"/>
    <property type="match status" value="4"/>
</dbReference>
<dbReference type="InterPro" id="IPR051342">
    <property type="entry name" value="PDZ_scaffold"/>
</dbReference>
<evidence type="ECO:0000259" key="1">
    <source>
        <dbReference type="PROSITE" id="PS50106"/>
    </source>
</evidence>
<dbReference type="SMART" id="SM00228">
    <property type="entry name" value="PDZ"/>
    <property type="match status" value="4"/>
</dbReference>
<feature type="domain" description="PDZ" evidence="1">
    <location>
        <begin position="215"/>
        <end position="301"/>
    </location>
</feature>
<sequence length="428" mass="44719">TDPSTCAVLPGQETLLEISKGRSGLGLSIVGGRDTQLDAIVIHEVYEEGAAARDGRLWPGDQILEVNGVNLRGAAHQEAIAALRQTPARVRLLVLRDESQDPDEDNLDVFQLELQKKSGRGLGLSIVGKRSGSGVFISEVVRGGAAELDGRLMQGDQILSVDGEDTRHASQEAVAAMLKVSHAEVRIHTHAHTLLSCWPSSSALAVPSGPSGLRAVELTRGAKDSLGLSIAGGRGSPLGDIPVFIAMIQADGVAARTHRLKVGDRIVSINGQCVDGVSHSDAVHMLKNSYGNISLQVVADTNISAIASQAETLSSSSVLAKTDTHMADPEAPRPRSITLQKGSEGLGFSIVGGFGSPHGDLPVYVKSVFSKLRKAAPVFQGAAAADGRLKRGDQVLAVNGESLQGATHEQAVAILKKQRGAVTLDVLS</sequence>
<proteinExistence type="predicted"/>
<protein>
    <submittedName>
        <fullName evidence="2">(spotted green pufferfish) hypothetical protein</fullName>
    </submittedName>
</protein>
<dbReference type="EMBL" id="CAAE01011859">
    <property type="protein sequence ID" value="CAF94100.1"/>
    <property type="molecule type" value="Genomic_DNA"/>
</dbReference>
<reference evidence="2" key="2">
    <citation type="submission" date="2004-02" db="EMBL/GenBank/DDBJ databases">
        <authorList>
            <consortium name="Genoscope"/>
            <consortium name="Whitehead Institute Centre for Genome Research"/>
        </authorList>
    </citation>
    <scope>NUCLEOTIDE SEQUENCE</scope>
</reference>
<dbReference type="CDD" id="cd06673">
    <property type="entry name" value="PDZ10_MUPP1-PDZ8_PATJ-like"/>
    <property type="match status" value="1"/>
</dbReference>
<feature type="domain" description="PDZ" evidence="1">
    <location>
        <begin position="111"/>
        <end position="187"/>
    </location>
</feature>
<dbReference type="AlphaFoldDB" id="Q4SZ32"/>
<gene>
    <name evidence="2" type="ORF">GSTENG00010042001</name>
</gene>
<dbReference type="PANTHER" id="PTHR19964">
    <property type="entry name" value="MULTIPLE PDZ DOMAIN PROTEIN"/>
    <property type="match status" value="1"/>
</dbReference>
<accession>Q4SZ32</accession>
<dbReference type="SUPFAM" id="SSF50156">
    <property type="entry name" value="PDZ domain-like"/>
    <property type="match status" value="4"/>
</dbReference>
<reference evidence="2" key="1">
    <citation type="journal article" date="2004" name="Nature">
        <title>Genome duplication in the teleost fish Tetraodon nigroviridis reveals the early vertebrate proto-karyotype.</title>
        <authorList>
            <person name="Jaillon O."/>
            <person name="Aury J.-M."/>
            <person name="Brunet F."/>
            <person name="Petit J.-L."/>
            <person name="Stange-Thomann N."/>
            <person name="Mauceli E."/>
            <person name="Bouneau L."/>
            <person name="Fischer C."/>
            <person name="Ozouf-Costaz C."/>
            <person name="Bernot A."/>
            <person name="Nicaud S."/>
            <person name="Jaffe D."/>
            <person name="Fisher S."/>
            <person name="Lutfalla G."/>
            <person name="Dossat C."/>
            <person name="Segurens B."/>
            <person name="Dasilva C."/>
            <person name="Salanoubat M."/>
            <person name="Levy M."/>
            <person name="Boudet N."/>
            <person name="Castellano S."/>
            <person name="Anthouard V."/>
            <person name="Jubin C."/>
            <person name="Castelli V."/>
            <person name="Katinka M."/>
            <person name="Vacherie B."/>
            <person name="Biemont C."/>
            <person name="Skalli Z."/>
            <person name="Cattolico L."/>
            <person name="Poulain J."/>
            <person name="De Berardinis V."/>
            <person name="Cruaud C."/>
            <person name="Duprat S."/>
            <person name="Brottier P."/>
            <person name="Coutanceau J.-P."/>
            <person name="Gouzy J."/>
            <person name="Parra G."/>
            <person name="Lardier G."/>
            <person name="Chapple C."/>
            <person name="McKernan K.J."/>
            <person name="McEwan P."/>
            <person name="Bosak S."/>
            <person name="Kellis M."/>
            <person name="Volff J.-N."/>
            <person name="Guigo R."/>
            <person name="Zody M.C."/>
            <person name="Mesirov J."/>
            <person name="Lindblad-Toh K."/>
            <person name="Birren B."/>
            <person name="Nusbaum C."/>
            <person name="Kahn D."/>
            <person name="Robinson-Rechavi M."/>
            <person name="Laudet V."/>
            <person name="Schachter V."/>
            <person name="Quetier F."/>
            <person name="Saurin W."/>
            <person name="Scarpelli C."/>
            <person name="Wincker P."/>
            <person name="Lander E.S."/>
            <person name="Weissenbach J."/>
            <person name="Roest Crollius H."/>
        </authorList>
    </citation>
    <scope>NUCLEOTIDE SEQUENCE [LARGE SCALE GENOMIC DNA]</scope>
</reference>
<dbReference type="FunFam" id="2.30.42.10:FF:000038">
    <property type="entry name" value="Multiple PDZ domain protein isoform X1"/>
    <property type="match status" value="1"/>
</dbReference>
<dbReference type="Gene3D" id="2.30.42.10">
    <property type="match status" value="4"/>
</dbReference>
<organism evidence="2">
    <name type="scientific">Tetraodon nigroviridis</name>
    <name type="common">Spotted green pufferfish</name>
    <name type="synonym">Chelonodon nigroviridis</name>
    <dbReference type="NCBI Taxonomy" id="99883"/>
    <lineage>
        <taxon>Eukaryota</taxon>
        <taxon>Metazoa</taxon>
        <taxon>Chordata</taxon>
        <taxon>Craniata</taxon>
        <taxon>Vertebrata</taxon>
        <taxon>Euteleostomi</taxon>
        <taxon>Actinopterygii</taxon>
        <taxon>Neopterygii</taxon>
        <taxon>Teleostei</taxon>
        <taxon>Neoteleostei</taxon>
        <taxon>Acanthomorphata</taxon>
        <taxon>Eupercaria</taxon>
        <taxon>Tetraodontiformes</taxon>
        <taxon>Tetradontoidea</taxon>
        <taxon>Tetraodontidae</taxon>
        <taxon>Tetraodon</taxon>
    </lineage>
</organism>